<dbReference type="Gene3D" id="3.40.50.2000">
    <property type="entry name" value="Glycogen Phosphorylase B"/>
    <property type="match status" value="2"/>
</dbReference>
<name>A0ABZ3IH35_9FIRM</name>
<dbReference type="InterPro" id="IPR050194">
    <property type="entry name" value="Glycosyltransferase_grp1"/>
</dbReference>
<evidence type="ECO:0000313" key="3">
    <source>
        <dbReference type="EMBL" id="XFO64935.1"/>
    </source>
</evidence>
<evidence type="ECO:0000313" key="4">
    <source>
        <dbReference type="Proteomes" id="UP000216752"/>
    </source>
</evidence>
<dbReference type="EC" id="2.4.-.-" evidence="3"/>
<dbReference type="InterPro" id="IPR001296">
    <property type="entry name" value="Glyco_trans_1"/>
</dbReference>
<dbReference type="PANTHER" id="PTHR45947">
    <property type="entry name" value="SULFOQUINOVOSYL TRANSFERASE SQD2"/>
    <property type="match status" value="1"/>
</dbReference>
<dbReference type="Pfam" id="PF13439">
    <property type="entry name" value="Glyco_transf_4"/>
    <property type="match status" value="1"/>
</dbReference>
<dbReference type="RefSeq" id="WP_094603518.1">
    <property type="nucleotide sequence ID" value="NZ_CP155573.1"/>
</dbReference>
<reference evidence="3" key="1">
    <citation type="submission" date="2024-05" db="EMBL/GenBank/DDBJ databases">
        <title>Isolation and characterization of Sporomusa carbonis sp. nov., a carboxydotrophic hydrogenogen in the genus of Sporomusa isolated from a charcoal burning pile.</title>
        <authorList>
            <person name="Boeer T."/>
            <person name="Rosenbaum F."/>
            <person name="Eysell L."/>
            <person name="Mueller V."/>
            <person name="Daniel R."/>
            <person name="Poehlein A."/>
        </authorList>
    </citation>
    <scope>NUCLEOTIDE SEQUENCE [LARGE SCALE GENOMIC DNA]</scope>
    <source>
        <strain evidence="3">DSM 10669</strain>
    </source>
</reference>
<dbReference type="Proteomes" id="UP000216752">
    <property type="component" value="Chromosome"/>
</dbReference>
<gene>
    <name evidence="3" type="primary">epsF_1</name>
    <name evidence="3" type="ORF">SPSIL_010440</name>
</gene>
<dbReference type="GO" id="GO:0016757">
    <property type="term" value="F:glycosyltransferase activity"/>
    <property type="evidence" value="ECO:0007669"/>
    <property type="project" value="UniProtKB-KW"/>
</dbReference>
<feature type="domain" description="Glycosyl transferase family 1" evidence="1">
    <location>
        <begin position="190"/>
        <end position="316"/>
    </location>
</feature>
<evidence type="ECO:0000259" key="1">
    <source>
        <dbReference type="Pfam" id="PF00534"/>
    </source>
</evidence>
<keyword evidence="4" id="KW-1185">Reference proteome</keyword>
<dbReference type="Pfam" id="PF00534">
    <property type="entry name" value="Glycos_transf_1"/>
    <property type="match status" value="1"/>
</dbReference>
<keyword evidence="3" id="KW-0328">Glycosyltransferase</keyword>
<dbReference type="SUPFAM" id="SSF53756">
    <property type="entry name" value="UDP-Glycosyltransferase/glycogen phosphorylase"/>
    <property type="match status" value="1"/>
</dbReference>
<dbReference type="InterPro" id="IPR028098">
    <property type="entry name" value="Glyco_trans_4-like_N"/>
</dbReference>
<organism evidence="3 4">
    <name type="scientific">Sporomusa silvacetica DSM 10669</name>
    <dbReference type="NCBI Taxonomy" id="1123289"/>
    <lineage>
        <taxon>Bacteria</taxon>
        <taxon>Bacillati</taxon>
        <taxon>Bacillota</taxon>
        <taxon>Negativicutes</taxon>
        <taxon>Selenomonadales</taxon>
        <taxon>Sporomusaceae</taxon>
        <taxon>Sporomusa</taxon>
    </lineage>
</organism>
<proteinExistence type="predicted"/>
<sequence length="377" mass="42901">MKKYPIRILQNVGSISLGGMEALIMNYYRFIDRSKVQFDFMVRLSEEDSNYYGKEILRLGGKVYRLPIYNANTHKLFLVELYKFFKQNAEYKVIHAHSDITSVFYLMAAKAAGVPVRIAHSHGTNYDKNWKAMIKILAKPFLNTCCTHRFACGKKAGIWLFGKHNKDSVMIMPNAIDTALFKYNAAIRNDIRNELQVNDNFVVGNIAKFGEAKNHDFLIEIFHEIVKLKNNAKLVLVGDGELKAKITAKVSNLGLANKVLFLGVRKDIGRIENALDVFLLPSLYEGLPFVLVEAQAAGLKCFVSDTVPNDAKLIDELYYTIPLAKSAKEWAGIIVDNARYSRADTRERIISKGYDIKANAKWLEQFYITQYESVMRV</sequence>
<evidence type="ECO:0000259" key="2">
    <source>
        <dbReference type="Pfam" id="PF13439"/>
    </source>
</evidence>
<dbReference type="PANTHER" id="PTHR45947:SF3">
    <property type="entry name" value="SULFOQUINOVOSYL TRANSFERASE SQD2"/>
    <property type="match status" value="1"/>
</dbReference>
<accession>A0ABZ3IH35</accession>
<keyword evidence="3" id="KW-0808">Transferase</keyword>
<feature type="domain" description="Glycosyltransferase subfamily 4-like N-terminal" evidence="2">
    <location>
        <begin position="18"/>
        <end position="179"/>
    </location>
</feature>
<dbReference type="EMBL" id="CP155573">
    <property type="protein sequence ID" value="XFO64935.1"/>
    <property type="molecule type" value="Genomic_DNA"/>
</dbReference>
<dbReference type="CDD" id="cd03812">
    <property type="entry name" value="GT4_CapH-like"/>
    <property type="match status" value="1"/>
</dbReference>
<protein>
    <submittedName>
        <fullName evidence="3">Glycosyltransferase EpsF</fullName>
        <ecNumber evidence="3">2.4.-.-</ecNumber>
    </submittedName>
</protein>